<dbReference type="PANTHER" id="PTHR23501:SF154">
    <property type="entry name" value="MULTIDRUG-EFFLUX TRANSPORTER RV1634-RELATED"/>
    <property type="match status" value="1"/>
</dbReference>
<feature type="transmembrane region" description="Helical" evidence="5">
    <location>
        <begin position="362"/>
        <end position="389"/>
    </location>
</feature>
<feature type="transmembrane region" description="Helical" evidence="5">
    <location>
        <begin position="401"/>
        <end position="422"/>
    </location>
</feature>
<dbReference type="InterPro" id="IPR020846">
    <property type="entry name" value="MFS_dom"/>
</dbReference>
<evidence type="ECO:0000256" key="2">
    <source>
        <dbReference type="ARBA" id="ARBA00022692"/>
    </source>
</evidence>
<feature type="transmembrane region" description="Helical" evidence="5">
    <location>
        <begin position="172"/>
        <end position="192"/>
    </location>
</feature>
<dbReference type="Proteomes" id="UP000782610">
    <property type="component" value="Unassembled WGS sequence"/>
</dbReference>
<dbReference type="EMBL" id="JACRAF010000027">
    <property type="protein sequence ID" value="MBI4922022.1"/>
    <property type="molecule type" value="Genomic_DNA"/>
</dbReference>
<feature type="transmembrane region" description="Helical" evidence="5">
    <location>
        <begin position="267"/>
        <end position="289"/>
    </location>
</feature>
<comment type="subcellular location">
    <subcellularLocation>
        <location evidence="1">Membrane</location>
        <topology evidence="1">Multi-pass membrane protein</topology>
    </subcellularLocation>
</comment>
<evidence type="ECO:0000313" key="8">
    <source>
        <dbReference type="Proteomes" id="UP000782610"/>
    </source>
</evidence>
<feature type="transmembrane region" description="Helical" evidence="5">
    <location>
        <begin position="331"/>
        <end position="350"/>
    </location>
</feature>
<protein>
    <submittedName>
        <fullName evidence="7">MFS transporter</fullName>
    </submittedName>
</protein>
<feature type="transmembrane region" description="Helical" evidence="5">
    <location>
        <begin position="85"/>
        <end position="109"/>
    </location>
</feature>
<feature type="transmembrane region" description="Helical" evidence="5">
    <location>
        <begin position="301"/>
        <end position="319"/>
    </location>
</feature>
<gene>
    <name evidence="7" type="ORF">HY834_09755</name>
</gene>
<dbReference type="AlphaFoldDB" id="A0A933L2K5"/>
<dbReference type="PANTHER" id="PTHR23501">
    <property type="entry name" value="MAJOR FACILITATOR SUPERFAMILY"/>
    <property type="match status" value="1"/>
</dbReference>
<sequence>MTTTDNSWRAFFRTGGVAIVIFVGGVSLQAMEGFIGSAMLPTVVRDIGGIDYFAWNTTLFIVASIAASVFAAVRPAHIGPRDVYVIAAMAFGAGSLLCGLAPSMVVLLLGRTIQGFGAGLIVATTLAMIRIVFPQSMWPRAMSLNAMVWGVATLLGPAVGGIFANYDLWRWAFLSIVPLAALLAFGAVMVLPRREAAVQPGAPIPQIALIILAILLISIGSLLTGNPALAAGLLGLAGLTIAALGIVEGRSKLRLLPGGALSPRSPLGMVLVTILLLGMSITSDIFAPLFLQRLHGLTPLWAGYLTALVAAGWTVAAVTTSGFTGARVQTAIIVAPWVMTASTIGMALWLASANPDGNAVDIVLPGLCLFALGVGIGIAFQHLATIVLATGSAADNDRVSATLGMVQLFASGIGAAIGGVVVNAAGLPLATDIAGVEGAARWLFWVFAAVTALAIPFAWRVVRTAPSLAVEPAE</sequence>
<proteinExistence type="predicted"/>
<dbReference type="GO" id="GO:0005886">
    <property type="term" value="C:plasma membrane"/>
    <property type="evidence" value="ECO:0007669"/>
    <property type="project" value="TreeGrafter"/>
</dbReference>
<dbReference type="GO" id="GO:0022857">
    <property type="term" value="F:transmembrane transporter activity"/>
    <property type="evidence" value="ECO:0007669"/>
    <property type="project" value="InterPro"/>
</dbReference>
<feature type="transmembrane region" description="Helical" evidence="5">
    <location>
        <begin position="145"/>
        <end position="166"/>
    </location>
</feature>
<keyword evidence="3 5" id="KW-1133">Transmembrane helix</keyword>
<dbReference type="PROSITE" id="PS50850">
    <property type="entry name" value="MFS"/>
    <property type="match status" value="1"/>
</dbReference>
<feature type="transmembrane region" description="Helical" evidence="5">
    <location>
        <begin position="204"/>
        <end position="223"/>
    </location>
</feature>
<dbReference type="InterPro" id="IPR036259">
    <property type="entry name" value="MFS_trans_sf"/>
</dbReference>
<feature type="transmembrane region" description="Helical" evidence="5">
    <location>
        <begin position="52"/>
        <end position="73"/>
    </location>
</feature>
<reference evidence="7" key="1">
    <citation type="submission" date="2020-07" db="EMBL/GenBank/DDBJ databases">
        <title>Huge and variable diversity of episymbiotic CPR bacteria and DPANN archaea in groundwater ecosystems.</title>
        <authorList>
            <person name="He C.Y."/>
            <person name="Keren R."/>
            <person name="Whittaker M."/>
            <person name="Farag I.F."/>
            <person name="Doudna J."/>
            <person name="Cate J.H.D."/>
            <person name="Banfield J.F."/>
        </authorList>
    </citation>
    <scope>NUCLEOTIDE SEQUENCE</scope>
    <source>
        <strain evidence="7">NC_groundwater_1586_Pr3_B-0.1um_66_15</strain>
    </source>
</reference>
<dbReference type="Pfam" id="PF07690">
    <property type="entry name" value="MFS_1"/>
    <property type="match status" value="1"/>
</dbReference>
<dbReference type="Gene3D" id="1.20.1720.10">
    <property type="entry name" value="Multidrug resistance protein D"/>
    <property type="match status" value="1"/>
</dbReference>
<name>A0A933L2K5_9HYPH</name>
<feature type="transmembrane region" description="Helical" evidence="5">
    <location>
        <begin position="115"/>
        <end position="133"/>
    </location>
</feature>
<evidence type="ECO:0000256" key="5">
    <source>
        <dbReference type="SAM" id="Phobius"/>
    </source>
</evidence>
<dbReference type="Gene3D" id="1.20.1250.20">
    <property type="entry name" value="MFS general substrate transporter like domains"/>
    <property type="match status" value="1"/>
</dbReference>
<evidence type="ECO:0000313" key="7">
    <source>
        <dbReference type="EMBL" id="MBI4922022.1"/>
    </source>
</evidence>
<feature type="transmembrane region" description="Helical" evidence="5">
    <location>
        <begin position="229"/>
        <end position="247"/>
    </location>
</feature>
<dbReference type="InterPro" id="IPR011701">
    <property type="entry name" value="MFS"/>
</dbReference>
<comment type="caution">
    <text evidence="7">The sequence shown here is derived from an EMBL/GenBank/DDBJ whole genome shotgun (WGS) entry which is preliminary data.</text>
</comment>
<dbReference type="SUPFAM" id="SSF103473">
    <property type="entry name" value="MFS general substrate transporter"/>
    <property type="match status" value="1"/>
</dbReference>
<evidence type="ECO:0000256" key="3">
    <source>
        <dbReference type="ARBA" id="ARBA00022989"/>
    </source>
</evidence>
<keyword evidence="2 5" id="KW-0812">Transmembrane</keyword>
<keyword evidence="4 5" id="KW-0472">Membrane</keyword>
<evidence type="ECO:0000256" key="1">
    <source>
        <dbReference type="ARBA" id="ARBA00004141"/>
    </source>
</evidence>
<evidence type="ECO:0000259" key="6">
    <source>
        <dbReference type="PROSITE" id="PS50850"/>
    </source>
</evidence>
<feature type="transmembrane region" description="Helical" evidence="5">
    <location>
        <begin position="442"/>
        <end position="462"/>
    </location>
</feature>
<accession>A0A933L2K5</accession>
<feature type="domain" description="Major facilitator superfamily (MFS) profile" evidence="6">
    <location>
        <begin position="17"/>
        <end position="466"/>
    </location>
</feature>
<organism evidence="7 8">
    <name type="scientific">Devosia nanyangense</name>
    <dbReference type="NCBI Taxonomy" id="1228055"/>
    <lineage>
        <taxon>Bacteria</taxon>
        <taxon>Pseudomonadati</taxon>
        <taxon>Pseudomonadota</taxon>
        <taxon>Alphaproteobacteria</taxon>
        <taxon>Hyphomicrobiales</taxon>
        <taxon>Devosiaceae</taxon>
        <taxon>Devosia</taxon>
    </lineage>
</organism>
<feature type="transmembrane region" description="Helical" evidence="5">
    <location>
        <begin position="12"/>
        <end position="32"/>
    </location>
</feature>
<evidence type="ECO:0000256" key="4">
    <source>
        <dbReference type="ARBA" id="ARBA00023136"/>
    </source>
</evidence>